<dbReference type="Gene3D" id="1.10.1200.270">
    <property type="entry name" value="Methyltransferase, alpha-helical capping domain"/>
    <property type="match status" value="1"/>
</dbReference>
<dbReference type="GO" id="GO:0032259">
    <property type="term" value="P:methylation"/>
    <property type="evidence" value="ECO:0007669"/>
    <property type="project" value="UniProtKB-KW"/>
</dbReference>
<evidence type="ECO:0000256" key="2">
    <source>
        <dbReference type="ARBA" id="ARBA00022679"/>
    </source>
</evidence>
<dbReference type="InterPro" id="IPR029063">
    <property type="entry name" value="SAM-dependent_MTases_sf"/>
</dbReference>
<feature type="region of interest" description="Disordered" evidence="5">
    <location>
        <begin position="1"/>
        <end position="25"/>
    </location>
</feature>
<evidence type="ECO:0000256" key="4">
    <source>
        <dbReference type="ARBA" id="ARBA00022842"/>
    </source>
</evidence>
<comment type="caution">
    <text evidence="6">The sequence shown here is derived from an EMBL/GenBank/DDBJ whole genome shotgun (WGS) entry which is preliminary data.</text>
</comment>
<sequence length="363" mass="40955">MDAEKGFRMTGGSGNTSYAKNSSMQKEASDMGKHIRLETIQQHYISTTPTSLRIADLGCSSGPNTLSFIKDIIEIVEATSQTISRPVPQFLICLNDLPTNDFDSIFKQLPDFYEELNKGKGEGCSSVFVAAFPGSFYGRLFPNNFLHFAHSSFALHWLSKVPQEIYDAHGKSINKGSINISEKSPPQVCQAYLKQYQKDWSLFLRSRSQELITGGRMMLIFQGREGPNHVDRGSTFYWELLARAFDILVSQGHFEVEKLDSYDIHFYAASKGEIEDGIKKEGSFEVDQFETIARQFNGSDQGPSHGKNMAAAFRAMLESMIIHHFGEGIDLDHLFDVFAEIVDEEIAREKIKDIIFFVVLRKL</sequence>
<keyword evidence="4" id="KW-0460">Magnesium</keyword>
<keyword evidence="2" id="KW-0808">Transferase</keyword>
<evidence type="ECO:0000256" key="3">
    <source>
        <dbReference type="ARBA" id="ARBA00022723"/>
    </source>
</evidence>
<evidence type="ECO:0000256" key="1">
    <source>
        <dbReference type="ARBA" id="ARBA00022603"/>
    </source>
</evidence>
<dbReference type="EMBL" id="JBAMMX010000018">
    <property type="protein sequence ID" value="KAK6922681.1"/>
    <property type="molecule type" value="Genomic_DNA"/>
</dbReference>
<dbReference type="GO" id="GO:0046872">
    <property type="term" value="F:metal ion binding"/>
    <property type="evidence" value="ECO:0007669"/>
    <property type="project" value="UniProtKB-KW"/>
</dbReference>
<dbReference type="Pfam" id="PF03492">
    <property type="entry name" value="Methyltransf_7"/>
    <property type="match status" value="1"/>
</dbReference>
<dbReference type="Proteomes" id="UP001370490">
    <property type="component" value="Unassembled WGS sequence"/>
</dbReference>
<gene>
    <name evidence="6" type="ORF">RJ641_010985</name>
</gene>
<keyword evidence="1 6" id="KW-0489">Methyltransferase</keyword>
<dbReference type="AlphaFoldDB" id="A0AAN8Z2X5"/>
<dbReference type="Gene3D" id="3.40.50.150">
    <property type="entry name" value="Vaccinia Virus protein VP39"/>
    <property type="match status" value="1"/>
</dbReference>
<organism evidence="6 7">
    <name type="scientific">Dillenia turbinata</name>
    <dbReference type="NCBI Taxonomy" id="194707"/>
    <lineage>
        <taxon>Eukaryota</taxon>
        <taxon>Viridiplantae</taxon>
        <taxon>Streptophyta</taxon>
        <taxon>Embryophyta</taxon>
        <taxon>Tracheophyta</taxon>
        <taxon>Spermatophyta</taxon>
        <taxon>Magnoliopsida</taxon>
        <taxon>eudicotyledons</taxon>
        <taxon>Gunneridae</taxon>
        <taxon>Pentapetalae</taxon>
        <taxon>Dilleniales</taxon>
        <taxon>Dilleniaceae</taxon>
        <taxon>Dillenia</taxon>
    </lineage>
</organism>
<evidence type="ECO:0000313" key="6">
    <source>
        <dbReference type="EMBL" id="KAK6922681.1"/>
    </source>
</evidence>
<name>A0AAN8Z2X5_9MAGN</name>
<evidence type="ECO:0000256" key="5">
    <source>
        <dbReference type="SAM" id="MobiDB-lite"/>
    </source>
</evidence>
<dbReference type="SUPFAM" id="SSF53335">
    <property type="entry name" value="S-adenosyl-L-methionine-dependent methyltransferases"/>
    <property type="match status" value="1"/>
</dbReference>
<dbReference type="GO" id="GO:0008168">
    <property type="term" value="F:methyltransferase activity"/>
    <property type="evidence" value="ECO:0007669"/>
    <property type="project" value="UniProtKB-KW"/>
</dbReference>
<accession>A0AAN8Z2X5</accession>
<reference evidence="6 7" key="1">
    <citation type="submission" date="2023-12" db="EMBL/GenBank/DDBJ databases">
        <title>A high-quality genome assembly for Dillenia turbinata (Dilleniales).</title>
        <authorList>
            <person name="Chanderbali A."/>
        </authorList>
    </citation>
    <scope>NUCLEOTIDE SEQUENCE [LARGE SCALE GENOMIC DNA]</scope>
    <source>
        <strain evidence="6">LSX21</strain>
        <tissue evidence="6">Leaf</tissue>
    </source>
</reference>
<proteinExistence type="predicted"/>
<keyword evidence="3" id="KW-0479">Metal-binding</keyword>
<protein>
    <submittedName>
        <fullName evidence="6">SAM dependent carboxyl methyltransferase</fullName>
    </submittedName>
</protein>
<dbReference type="InterPro" id="IPR005299">
    <property type="entry name" value="MeTrfase_7"/>
</dbReference>
<evidence type="ECO:0000313" key="7">
    <source>
        <dbReference type="Proteomes" id="UP001370490"/>
    </source>
</evidence>
<feature type="compositionally biased region" description="Polar residues" evidence="5">
    <location>
        <begin position="15"/>
        <end position="25"/>
    </location>
</feature>
<dbReference type="PANTHER" id="PTHR31009">
    <property type="entry name" value="S-ADENOSYL-L-METHIONINE:CARBOXYL METHYLTRANSFERASE FAMILY PROTEIN"/>
    <property type="match status" value="1"/>
</dbReference>
<dbReference type="InterPro" id="IPR042086">
    <property type="entry name" value="MeTrfase_capping"/>
</dbReference>
<keyword evidence="7" id="KW-1185">Reference proteome</keyword>